<keyword evidence="3" id="KW-0223">Dioxygenase</keyword>
<dbReference type="PANTHER" id="PTHR32074">
    <property type="entry name" value="RNA DEMETHYLASE ALKBH5"/>
    <property type="match status" value="1"/>
</dbReference>
<dbReference type="GO" id="GO:0046872">
    <property type="term" value="F:metal ion binding"/>
    <property type="evidence" value="ECO:0007669"/>
    <property type="project" value="UniProtKB-KW"/>
</dbReference>
<dbReference type="Proteomes" id="UP000054937">
    <property type="component" value="Unassembled WGS sequence"/>
</dbReference>
<comment type="similarity">
    <text evidence="1">Belongs to the alkB family.</text>
</comment>
<dbReference type="SUPFAM" id="SSF51197">
    <property type="entry name" value="Clavaminate synthase-like"/>
    <property type="match status" value="1"/>
</dbReference>
<keyword evidence="7" id="KW-1185">Reference proteome</keyword>
<dbReference type="InParanoid" id="A0A0V0QNC7"/>
<protein>
    <recommendedName>
        <fullName evidence="8">Fe2OG dioxygenase domain-containing protein</fullName>
    </recommendedName>
</protein>
<dbReference type="InterPro" id="IPR037151">
    <property type="entry name" value="AlkB-like_sf"/>
</dbReference>
<evidence type="ECO:0008006" key="8">
    <source>
        <dbReference type="Google" id="ProtNLM"/>
    </source>
</evidence>
<evidence type="ECO:0000256" key="3">
    <source>
        <dbReference type="ARBA" id="ARBA00022964"/>
    </source>
</evidence>
<dbReference type="EMBL" id="LDAU01000129">
    <property type="protein sequence ID" value="KRX03610.1"/>
    <property type="molecule type" value="Genomic_DNA"/>
</dbReference>
<keyword evidence="2" id="KW-0479">Metal-binding</keyword>
<dbReference type="InterPro" id="IPR032860">
    <property type="entry name" value="ALKBH5"/>
</dbReference>
<evidence type="ECO:0000313" key="7">
    <source>
        <dbReference type="Proteomes" id="UP000054937"/>
    </source>
</evidence>
<gene>
    <name evidence="6" type="ORF">PPERSA_04162</name>
</gene>
<dbReference type="GO" id="GO:0006397">
    <property type="term" value="P:mRNA processing"/>
    <property type="evidence" value="ECO:0007669"/>
    <property type="project" value="InterPro"/>
</dbReference>
<sequence>MKKIKIKRNNLTLKAHILNSLKKKRIKKIIMVNYNQSHQENMLKNNALSVYQMPLYYISTRDSFAYDLIEKTTVIERGGRKYEKIDYYFDPNNLPPNYKPFEKMFPDFRVGCHIYKNFFTHDELLDIENDCWETENKGLKRHYLPMTSQVSCTQEKLKRTKFFFGYRYIWTRQQLFEPHSFVGAGVRCDVSSQPIWMKRKVVNRLEDHDIIEKDFINSYALNVYHDGKEGLAQHFDDATRFKQPIYTVRLFSDCRLSFGSQLYGFCNGAFCVPLPRGTICVMEENSYAANGIKHCVRPTDMTGKSAAMILRQMHKQVVHEAEIYDQNIDLPCQFSTLSIDPKAVPYGEQRKLEAEYLMANGKSLEGQLKGGY</sequence>
<evidence type="ECO:0000256" key="4">
    <source>
        <dbReference type="ARBA" id="ARBA00023002"/>
    </source>
</evidence>
<evidence type="ECO:0000256" key="5">
    <source>
        <dbReference type="ARBA" id="ARBA00023004"/>
    </source>
</evidence>
<dbReference type="GO" id="GO:0005634">
    <property type="term" value="C:nucleus"/>
    <property type="evidence" value="ECO:0007669"/>
    <property type="project" value="TreeGrafter"/>
</dbReference>
<evidence type="ECO:0000313" key="6">
    <source>
        <dbReference type="EMBL" id="KRX03610.1"/>
    </source>
</evidence>
<comment type="caution">
    <text evidence="6">The sequence shown here is derived from an EMBL/GenBank/DDBJ whole genome shotgun (WGS) entry which is preliminary data.</text>
</comment>
<organism evidence="6 7">
    <name type="scientific">Pseudocohnilembus persalinus</name>
    <name type="common">Ciliate</name>
    <dbReference type="NCBI Taxonomy" id="266149"/>
    <lineage>
        <taxon>Eukaryota</taxon>
        <taxon>Sar</taxon>
        <taxon>Alveolata</taxon>
        <taxon>Ciliophora</taxon>
        <taxon>Intramacronucleata</taxon>
        <taxon>Oligohymenophorea</taxon>
        <taxon>Scuticociliatia</taxon>
        <taxon>Philasterida</taxon>
        <taxon>Pseudocohnilembidae</taxon>
        <taxon>Pseudocohnilembus</taxon>
    </lineage>
</organism>
<evidence type="ECO:0000256" key="1">
    <source>
        <dbReference type="ARBA" id="ARBA00007879"/>
    </source>
</evidence>
<reference evidence="6 7" key="1">
    <citation type="journal article" date="2015" name="Sci. Rep.">
        <title>Genome of the facultative scuticociliatosis pathogen Pseudocohnilembus persalinus provides insight into its virulence through horizontal gene transfer.</title>
        <authorList>
            <person name="Xiong J."/>
            <person name="Wang G."/>
            <person name="Cheng J."/>
            <person name="Tian M."/>
            <person name="Pan X."/>
            <person name="Warren A."/>
            <person name="Jiang C."/>
            <person name="Yuan D."/>
            <person name="Miao W."/>
        </authorList>
    </citation>
    <scope>NUCLEOTIDE SEQUENCE [LARGE SCALE GENOMIC DNA]</scope>
    <source>
        <strain evidence="6">36N120E</strain>
    </source>
</reference>
<dbReference type="Gene3D" id="2.60.120.590">
    <property type="entry name" value="Alpha-ketoglutarate-dependent dioxygenase AlkB-like"/>
    <property type="match status" value="1"/>
</dbReference>
<dbReference type="AlphaFoldDB" id="A0A0V0QNC7"/>
<accession>A0A0V0QNC7</accession>
<dbReference type="GO" id="GO:0035515">
    <property type="term" value="F:oxidative RNA demethylase activity"/>
    <property type="evidence" value="ECO:0007669"/>
    <property type="project" value="InterPro"/>
</dbReference>
<dbReference type="GO" id="GO:0006406">
    <property type="term" value="P:mRNA export from nucleus"/>
    <property type="evidence" value="ECO:0007669"/>
    <property type="project" value="TreeGrafter"/>
</dbReference>
<proteinExistence type="inferred from homology"/>
<evidence type="ECO:0000256" key="2">
    <source>
        <dbReference type="ARBA" id="ARBA00022723"/>
    </source>
</evidence>
<name>A0A0V0QNC7_PSEPJ</name>
<keyword evidence="5" id="KW-0408">Iron</keyword>
<keyword evidence="4" id="KW-0560">Oxidoreductase</keyword>
<dbReference type="PANTHER" id="PTHR32074:SF2">
    <property type="entry name" value="RNA DEMETHYLASE ALKBH5"/>
    <property type="match status" value="1"/>
</dbReference>
<dbReference type="OrthoDB" id="271595at2759"/>